<keyword evidence="4 10" id="KW-0479">Metal-binding</keyword>
<dbReference type="PANTHER" id="PTHR43513:SF1">
    <property type="entry name" value="ANAEROBIC SULFITE REDUCTASE SUBUNIT B"/>
    <property type="match status" value="1"/>
</dbReference>
<dbReference type="InterPro" id="IPR012165">
    <property type="entry name" value="Cyt_c3_hydrogenase_gsu"/>
</dbReference>
<dbReference type="GO" id="GO:0051537">
    <property type="term" value="F:2 iron, 2 sulfur cluster binding"/>
    <property type="evidence" value="ECO:0007669"/>
    <property type="project" value="UniProtKB-KW"/>
</dbReference>
<dbReference type="GO" id="GO:0016491">
    <property type="term" value="F:oxidoreductase activity"/>
    <property type="evidence" value="ECO:0007669"/>
    <property type="project" value="InterPro"/>
</dbReference>
<proteinExistence type="predicted"/>
<dbReference type="Gene3D" id="2.10.240.10">
    <property type="entry name" value="Dihydroorotate dehydrogenase, electron transfer subunit"/>
    <property type="match status" value="1"/>
</dbReference>
<keyword evidence="5" id="KW-0274">FAD</keyword>
<dbReference type="PRINTS" id="PR00410">
    <property type="entry name" value="PHEHYDRXLASE"/>
</dbReference>
<reference evidence="13" key="1">
    <citation type="journal article" date="2013" name="Stand. Genomic Sci.">
        <title>Complete genome sequence of Desulfocapsa sulfexigens, a marine deltaproteobacterium specialized in disproportionating inorganic sulfur compounds.</title>
        <authorList>
            <person name="Finster K.W."/>
            <person name="Kjeldsen K.U."/>
            <person name="Kube M."/>
            <person name="Reinhardt R."/>
            <person name="Mussmann M."/>
            <person name="Amann R."/>
            <person name="Schreiber L."/>
        </authorList>
    </citation>
    <scope>NUCLEOTIDE SEQUENCE [LARGE SCALE GENOMIC DNA]</scope>
    <source>
        <strain evidence="13">DSM 10523 / SB164P1</strain>
    </source>
</reference>
<dbReference type="SUPFAM" id="SSF52343">
    <property type="entry name" value="Ferredoxin reductase-like, C-terminal NADP-linked domain"/>
    <property type="match status" value="1"/>
</dbReference>
<dbReference type="InterPro" id="IPR039261">
    <property type="entry name" value="FNR_nucleotide-bd"/>
</dbReference>
<evidence type="ECO:0000256" key="1">
    <source>
        <dbReference type="ARBA" id="ARBA00022448"/>
    </source>
</evidence>
<dbReference type="KEGG" id="dsf:UWK_00302"/>
<evidence type="ECO:0000256" key="9">
    <source>
        <dbReference type="ARBA" id="ARBA00034078"/>
    </source>
</evidence>
<evidence type="ECO:0000313" key="12">
    <source>
        <dbReference type="EMBL" id="AGF76887.1"/>
    </source>
</evidence>
<keyword evidence="2" id="KW-0285">Flavoprotein</keyword>
<evidence type="ECO:0000256" key="7">
    <source>
        <dbReference type="ARBA" id="ARBA00023004"/>
    </source>
</evidence>
<dbReference type="EMBL" id="CP003985">
    <property type="protein sequence ID" value="AGF76887.1"/>
    <property type="molecule type" value="Genomic_DNA"/>
</dbReference>
<dbReference type="eggNOG" id="COG0543">
    <property type="taxonomic scope" value="Bacteria"/>
</dbReference>
<protein>
    <submittedName>
        <fullName evidence="12">2-polyprenylphenol hydroxylase-like oxidoreductase</fullName>
    </submittedName>
</protein>
<dbReference type="SUPFAM" id="SSF63380">
    <property type="entry name" value="Riboflavin synthase domain-like"/>
    <property type="match status" value="1"/>
</dbReference>
<dbReference type="HOGENOM" id="CLU_003827_1_1_7"/>
<keyword evidence="7 10" id="KW-0408">Iron</keyword>
<dbReference type="PRINTS" id="PR00371">
    <property type="entry name" value="FPNCR"/>
</dbReference>
<evidence type="ECO:0000259" key="11">
    <source>
        <dbReference type="PROSITE" id="PS51384"/>
    </source>
</evidence>
<dbReference type="InterPro" id="IPR050353">
    <property type="entry name" value="PyrK_electron_transfer"/>
</dbReference>
<dbReference type="GO" id="GO:0050660">
    <property type="term" value="F:flavin adenine dinucleotide binding"/>
    <property type="evidence" value="ECO:0007669"/>
    <property type="project" value="InterPro"/>
</dbReference>
<dbReference type="STRING" id="1167006.UWK_00302"/>
<dbReference type="PIRSF" id="PIRSF006816">
    <property type="entry name" value="Cyc3_hyd_g"/>
    <property type="match status" value="1"/>
</dbReference>
<feature type="binding site" evidence="10">
    <location>
        <position position="257"/>
    </location>
    <ligand>
        <name>[2Fe-2S] cluster</name>
        <dbReference type="ChEBI" id="CHEBI:190135"/>
    </ligand>
</feature>
<dbReference type="Pfam" id="PF00175">
    <property type="entry name" value="NAD_binding_1"/>
    <property type="match status" value="1"/>
</dbReference>
<dbReference type="InterPro" id="IPR001709">
    <property type="entry name" value="Flavoprot_Pyr_Nucl_cyt_Rdtase"/>
</dbReference>
<dbReference type="InterPro" id="IPR037117">
    <property type="entry name" value="Dihydroorotate_DH_ele_sf"/>
</dbReference>
<evidence type="ECO:0000256" key="5">
    <source>
        <dbReference type="ARBA" id="ARBA00022827"/>
    </source>
</evidence>
<dbReference type="InterPro" id="IPR017927">
    <property type="entry name" value="FAD-bd_FR_type"/>
</dbReference>
<evidence type="ECO:0000256" key="4">
    <source>
        <dbReference type="ARBA" id="ARBA00022723"/>
    </source>
</evidence>
<organism evidence="12 13">
    <name type="scientific">Desulfocapsa sulfexigens (strain DSM 10523 / SB164P1)</name>
    <dbReference type="NCBI Taxonomy" id="1167006"/>
    <lineage>
        <taxon>Bacteria</taxon>
        <taxon>Pseudomonadati</taxon>
        <taxon>Thermodesulfobacteriota</taxon>
        <taxon>Desulfobulbia</taxon>
        <taxon>Desulfobulbales</taxon>
        <taxon>Desulfocapsaceae</taxon>
        <taxon>Desulfocapsa</taxon>
    </lineage>
</organism>
<evidence type="ECO:0000256" key="10">
    <source>
        <dbReference type="PIRSR" id="PIRSR006816-2"/>
    </source>
</evidence>
<accession>M1P5B6</accession>
<keyword evidence="1" id="KW-0813">Transport</keyword>
<feature type="binding site" evidence="10">
    <location>
        <position position="249"/>
    </location>
    <ligand>
        <name>[2Fe-2S] cluster</name>
        <dbReference type="ChEBI" id="CHEBI:190135"/>
    </ligand>
</feature>
<dbReference type="InterPro" id="IPR001433">
    <property type="entry name" value="OxRdtase_FAD/NAD-bd"/>
</dbReference>
<dbReference type="AlphaFoldDB" id="M1P5B6"/>
<dbReference type="InterPro" id="IPR017938">
    <property type="entry name" value="Riboflavin_synthase-like_b-brl"/>
</dbReference>
<dbReference type="InterPro" id="IPR019480">
    <property type="entry name" value="Dihydroorotate_DH_Fe-S-bd"/>
</dbReference>
<sequence length="278" mass="30453">MNKNFIPAQAIIREIIRENEQIATFRLELTNKRLPFTFLPGQFLMLSVPHCGEAAISISSSPDRLPLVDLSIRRAGELTTAIHGMKKGDQVGIRGPFGKAFPIEDFANRDLLFVAGGIGLAPLKSVIDHCLFQSGLEEDAVQSITLLYGSRTPSDIAFKQAIESWQKQGVDCRLTVDEKDSTWNGHVGLVTELLTDVTITGNTKALVCGPPIMIRFVIASLADLGCGDESIFTTLERHMKCGMGICGHCHLDGRLICLDGPVFNVSQLKKLDVMEFAR</sequence>
<dbReference type="GO" id="GO:0006221">
    <property type="term" value="P:pyrimidine nucleotide biosynthetic process"/>
    <property type="evidence" value="ECO:0007669"/>
    <property type="project" value="InterPro"/>
</dbReference>
<keyword evidence="13" id="KW-1185">Reference proteome</keyword>
<comment type="cofactor">
    <cofactor evidence="10">
        <name>[2Fe-2S] cluster</name>
        <dbReference type="ChEBI" id="CHEBI:190135"/>
    </cofactor>
    <text evidence="10">Binds 1 [2Fe-2S] cluster per subunit.</text>
</comment>
<keyword evidence="8 10" id="KW-0411">Iron-sulfur</keyword>
<name>M1P5B6_DESSD</name>
<keyword evidence="6" id="KW-0249">Electron transport</keyword>
<evidence type="ECO:0000256" key="6">
    <source>
        <dbReference type="ARBA" id="ARBA00022982"/>
    </source>
</evidence>
<dbReference type="OrthoDB" id="9806195at2"/>
<dbReference type="Pfam" id="PF10418">
    <property type="entry name" value="DHODB_Fe-S_bind"/>
    <property type="match status" value="1"/>
</dbReference>
<dbReference type="Gene3D" id="2.40.30.10">
    <property type="entry name" value="Translation factors"/>
    <property type="match status" value="1"/>
</dbReference>
<dbReference type="RefSeq" id="WP_015402586.1">
    <property type="nucleotide sequence ID" value="NC_020304.1"/>
</dbReference>
<dbReference type="InterPro" id="IPR008333">
    <property type="entry name" value="Cbr1-like_FAD-bd_dom"/>
</dbReference>
<dbReference type="PANTHER" id="PTHR43513">
    <property type="entry name" value="DIHYDROOROTATE DEHYDROGENASE B (NAD(+)), ELECTRON TRANSFER SUBUNIT"/>
    <property type="match status" value="1"/>
</dbReference>
<gene>
    <name evidence="12" type="ordered locus">UWK_00302</name>
</gene>
<feature type="domain" description="FAD-binding FR-type" evidence="11">
    <location>
        <begin position="5"/>
        <end position="103"/>
    </location>
</feature>
<evidence type="ECO:0000256" key="2">
    <source>
        <dbReference type="ARBA" id="ARBA00022630"/>
    </source>
</evidence>
<evidence type="ECO:0000256" key="8">
    <source>
        <dbReference type="ARBA" id="ARBA00023014"/>
    </source>
</evidence>
<keyword evidence="3 10" id="KW-0001">2Fe-2S</keyword>
<dbReference type="Pfam" id="PF00970">
    <property type="entry name" value="FAD_binding_6"/>
    <property type="match status" value="1"/>
</dbReference>
<dbReference type="CDD" id="cd06221">
    <property type="entry name" value="sulfite_reductase_like"/>
    <property type="match status" value="1"/>
</dbReference>
<dbReference type="GO" id="GO:0046872">
    <property type="term" value="F:metal ion binding"/>
    <property type="evidence" value="ECO:0007669"/>
    <property type="project" value="UniProtKB-KW"/>
</dbReference>
<dbReference type="Gene3D" id="3.40.50.80">
    <property type="entry name" value="Nucleotide-binding domain of ferredoxin-NADP reductase (FNR) module"/>
    <property type="match status" value="1"/>
</dbReference>
<dbReference type="Proteomes" id="UP000011721">
    <property type="component" value="Chromosome"/>
</dbReference>
<feature type="binding site" evidence="10">
    <location>
        <position position="246"/>
    </location>
    <ligand>
        <name>[2Fe-2S] cluster</name>
        <dbReference type="ChEBI" id="CHEBI:190135"/>
    </ligand>
</feature>
<feature type="binding site" evidence="10">
    <location>
        <position position="241"/>
    </location>
    <ligand>
        <name>[2Fe-2S] cluster</name>
        <dbReference type="ChEBI" id="CHEBI:190135"/>
    </ligand>
</feature>
<evidence type="ECO:0000313" key="13">
    <source>
        <dbReference type="Proteomes" id="UP000011721"/>
    </source>
</evidence>
<dbReference type="PROSITE" id="PS51384">
    <property type="entry name" value="FAD_FR"/>
    <property type="match status" value="1"/>
</dbReference>
<comment type="cofactor">
    <cofactor evidence="9">
        <name>[2Fe-2S] cluster</name>
        <dbReference type="ChEBI" id="CHEBI:190135"/>
    </cofactor>
</comment>
<evidence type="ECO:0000256" key="3">
    <source>
        <dbReference type="ARBA" id="ARBA00022714"/>
    </source>
</evidence>